<proteinExistence type="predicted"/>
<dbReference type="Proteomes" id="UP000887013">
    <property type="component" value="Unassembled WGS sequence"/>
</dbReference>
<evidence type="ECO:0000313" key="3">
    <source>
        <dbReference type="Proteomes" id="UP000887013"/>
    </source>
</evidence>
<dbReference type="AlphaFoldDB" id="A0A8X6M7J8"/>
<feature type="region of interest" description="Disordered" evidence="1">
    <location>
        <begin position="93"/>
        <end position="113"/>
    </location>
</feature>
<dbReference type="EMBL" id="BMAW01087367">
    <property type="protein sequence ID" value="GFS29372.1"/>
    <property type="molecule type" value="Genomic_DNA"/>
</dbReference>
<comment type="caution">
    <text evidence="2">The sequence shown here is derived from an EMBL/GenBank/DDBJ whole genome shotgun (WGS) entry which is preliminary data.</text>
</comment>
<reference evidence="2" key="1">
    <citation type="submission" date="2020-08" db="EMBL/GenBank/DDBJ databases">
        <title>Multicomponent nature underlies the extraordinary mechanical properties of spider dragline silk.</title>
        <authorList>
            <person name="Kono N."/>
            <person name="Nakamura H."/>
            <person name="Mori M."/>
            <person name="Yoshida Y."/>
            <person name="Ohtoshi R."/>
            <person name="Malay A.D."/>
            <person name="Moran D.A.P."/>
            <person name="Tomita M."/>
            <person name="Numata K."/>
            <person name="Arakawa K."/>
        </authorList>
    </citation>
    <scope>NUCLEOTIDE SEQUENCE</scope>
</reference>
<sequence>MLLDSIKQTEYFDVNRLYSITFRRNPVTNDLLATVYIDTFLRGLASSHHVNAQNVQKEADRKSYIEPGFQDEGSGLMLEKPTMLAVSLGQTPVMKPGKIDRHSFHPENASNRG</sequence>
<gene>
    <name evidence="2" type="ORF">NPIL_586441</name>
</gene>
<accession>A0A8X6M7J8</accession>
<protein>
    <submittedName>
        <fullName evidence="2">Uncharacterized protein</fullName>
    </submittedName>
</protein>
<name>A0A8X6M7J8_NEPPI</name>
<keyword evidence="3" id="KW-1185">Reference proteome</keyword>
<evidence type="ECO:0000256" key="1">
    <source>
        <dbReference type="SAM" id="MobiDB-lite"/>
    </source>
</evidence>
<evidence type="ECO:0000313" key="2">
    <source>
        <dbReference type="EMBL" id="GFS29372.1"/>
    </source>
</evidence>
<organism evidence="2 3">
    <name type="scientific">Nephila pilipes</name>
    <name type="common">Giant wood spider</name>
    <name type="synonym">Nephila maculata</name>
    <dbReference type="NCBI Taxonomy" id="299642"/>
    <lineage>
        <taxon>Eukaryota</taxon>
        <taxon>Metazoa</taxon>
        <taxon>Ecdysozoa</taxon>
        <taxon>Arthropoda</taxon>
        <taxon>Chelicerata</taxon>
        <taxon>Arachnida</taxon>
        <taxon>Araneae</taxon>
        <taxon>Araneomorphae</taxon>
        <taxon>Entelegynae</taxon>
        <taxon>Araneoidea</taxon>
        <taxon>Nephilidae</taxon>
        <taxon>Nephila</taxon>
    </lineage>
</organism>